<evidence type="ECO:0000313" key="1">
    <source>
        <dbReference type="EMBL" id="DAD66703.1"/>
    </source>
</evidence>
<name>A0A8S5L9Z3_9CAUD</name>
<dbReference type="EMBL" id="BK014662">
    <property type="protein sequence ID" value="DAD66703.1"/>
    <property type="molecule type" value="Genomic_DNA"/>
</dbReference>
<proteinExistence type="predicted"/>
<accession>A0A8S5L9Z3</accession>
<sequence>MSKNWFNVNQYNVLKTFAKGETIQFKVEDKPRSATFIHVSHVGILTIADENGNEEDIELNKITSITF</sequence>
<reference evidence="1" key="1">
    <citation type="journal article" date="2021" name="Proc. Natl. Acad. Sci. U.S.A.">
        <title>A Catalog of Tens of Thousands of Viruses from Human Metagenomes Reveals Hidden Associations with Chronic Diseases.</title>
        <authorList>
            <person name="Tisza M.J."/>
            <person name="Buck C.B."/>
        </authorList>
    </citation>
    <scope>NUCLEOTIDE SEQUENCE</scope>
    <source>
        <strain evidence="1">CtPuP5</strain>
    </source>
</reference>
<protein>
    <submittedName>
        <fullName evidence="1">Uncharacterized protein</fullName>
    </submittedName>
</protein>
<organism evidence="1">
    <name type="scientific">Myoviridae sp. ctPuP5</name>
    <dbReference type="NCBI Taxonomy" id="2823543"/>
    <lineage>
        <taxon>Viruses</taxon>
        <taxon>Duplodnaviria</taxon>
        <taxon>Heunggongvirae</taxon>
        <taxon>Uroviricota</taxon>
        <taxon>Caudoviricetes</taxon>
    </lineage>
</organism>